<keyword evidence="2" id="KW-1185">Reference proteome</keyword>
<accession>A0A6L5YL22</accession>
<proteinExistence type="predicted"/>
<gene>
    <name evidence="1" type="ORF">FYJ59_11330</name>
</gene>
<protein>
    <submittedName>
        <fullName evidence="1">Uncharacterized protein</fullName>
    </submittedName>
</protein>
<name>A0A6L5YL22_9FIRM</name>
<dbReference type="EMBL" id="VUMU01000015">
    <property type="protein sequence ID" value="MST58819.1"/>
    <property type="molecule type" value="Genomic_DNA"/>
</dbReference>
<evidence type="ECO:0000313" key="1">
    <source>
        <dbReference type="EMBL" id="MST58819.1"/>
    </source>
</evidence>
<comment type="caution">
    <text evidence="1">The sequence shown here is derived from an EMBL/GenBank/DDBJ whole genome shotgun (WGS) entry which is preliminary data.</text>
</comment>
<evidence type="ECO:0000313" key="2">
    <source>
        <dbReference type="Proteomes" id="UP000476055"/>
    </source>
</evidence>
<dbReference type="AlphaFoldDB" id="A0A6L5YL22"/>
<reference evidence="1 2" key="1">
    <citation type="submission" date="2019-08" db="EMBL/GenBank/DDBJ databases">
        <title>In-depth cultivation of the pig gut microbiome towards novel bacterial diversity and tailored functional studies.</title>
        <authorList>
            <person name="Wylensek D."/>
            <person name="Hitch T.C.A."/>
            <person name="Clavel T."/>
        </authorList>
    </citation>
    <scope>NUCLEOTIDE SEQUENCE [LARGE SCALE GENOMIC DNA]</scope>
    <source>
        <strain evidence="1 2">WCA3-601-WT-6H</strain>
    </source>
</reference>
<dbReference type="Proteomes" id="UP000476055">
    <property type="component" value="Unassembled WGS sequence"/>
</dbReference>
<organism evidence="1 2">
    <name type="scientific">Waltera intestinalis</name>
    <dbReference type="NCBI Taxonomy" id="2606635"/>
    <lineage>
        <taxon>Bacteria</taxon>
        <taxon>Bacillati</taxon>
        <taxon>Bacillota</taxon>
        <taxon>Clostridia</taxon>
        <taxon>Lachnospirales</taxon>
        <taxon>Lachnospiraceae</taxon>
        <taxon>Waltera</taxon>
    </lineage>
</organism>
<sequence length="65" mass="8037">MNILKEGITVARMGKKEKRLWVFFLNDKNRIQYNDQCKKCVHECKQSFRCMIVWCGKYYSKRRER</sequence>